<keyword evidence="8" id="KW-1185">Reference proteome</keyword>
<feature type="domain" description="Erythromycin biosynthesis protein CIII-like N-terminal" evidence="6">
    <location>
        <begin position="95"/>
        <end position="218"/>
    </location>
</feature>
<reference evidence="7" key="1">
    <citation type="submission" date="2022-03" db="EMBL/GenBank/DDBJ databases">
        <authorList>
            <person name="Leyn A S."/>
        </authorList>
    </citation>
    <scope>NUCLEOTIDE SEQUENCE</scope>
    <source>
        <strain evidence="7">Streptomyces globisporus 4-3</strain>
    </source>
</reference>
<evidence type="ECO:0000256" key="2">
    <source>
        <dbReference type="ARBA" id="ARBA00022676"/>
    </source>
</evidence>
<dbReference type="GO" id="GO:0016740">
    <property type="term" value="F:transferase activity"/>
    <property type="evidence" value="ECO:0007669"/>
    <property type="project" value="UniProtKB-KW"/>
</dbReference>
<dbReference type="Pfam" id="PF21036">
    <property type="entry name" value="EryCIII-like_N"/>
    <property type="match status" value="1"/>
</dbReference>
<dbReference type="Pfam" id="PF06722">
    <property type="entry name" value="EryCIII-like_C"/>
    <property type="match status" value="1"/>
</dbReference>
<keyword evidence="2" id="KW-0328">Glycosyltransferase</keyword>
<name>A0ABM9GPM7_STRGL</name>
<gene>
    <name evidence="7" type="ORF">SGL43_00295</name>
</gene>
<evidence type="ECO:0000259" key="5">
    <source>
        <dbReference type="Pfam" id="PF06722"/>
    </source>
</evidence>
<dbReference type="InterPro" id="IPR010610">
    <property type="entry name" value="EryCIII-like_C"/>
</dbReference>
<comment type="caution">
    <text evidence="7">The sequence shown here is derived from an EMBL/GenBank/DDBJ whole genome shotgun (WGS) entry which is preliminary data.</text>
</comment>
<sequence>MKILFLAAGSAATVYGMTPLATAARSAGHQVIMAAPRNVLPDIAAMGLTPFSVTSTPIPHFRTKDRAGNPVTVPDNPVEGRLFTGGWFGRLAAASMDPLLGLAEDWRPDLVVGGTLTYAAPLLAHRLGVPYVRQTWDGKDFDGIDPGATAELRPELAHLGLDALPEPQLLVDVTPPSLRHTHALPAQPMRWTPVNQQREPEPWMLRRGERRRVVVTGGSRGLNLEFLRDVVGKVGALGVEVVVAAPEELAAKLRAEADGIRAGWIPLDVVAPTSDLIVHHSGGVTSLTALHFGVPQLSVMENRDNASHGAALDRIADFGAGLSLQPHERTAERIGAACEQLLGDPSSTARAQAIAAEMATMPPPSTVLGLLEELAARTA</sequence>
<comment type="similarity">
    <text evidence="1">Belongs to the glycosyltransferase 28 family.</text>
</comment>
<accession>A0ABM9GPM7</accession>
<keyword evidence="3 7" id="KW-0808">Transferase</keyword>
<evidence type="ECO:0000313" key="7">
    <source>
        <dbReference type="EMBL" id="CAH9413297.1"/>
    </source>
</evidence>
<proteinExistence type="inferred from homology"/>
<dbReference type="PANTHER" id="PTHR48050">
    <property type="entry name" value="STEROL 3-BETA-GLUCOSYLTRANSFERASE"/>
    <property type="match status" value="1"/>
</dbReference>
<evidence type="ECO:0000256" key="4">
    <source>
        <dbReference type="SAM" id="SignalP"/>
    </source>
</evidence>
<feature type="signal peptide" evidence="4">
    <location>
        <begin position="1"/>
        <end position="23"/>
    </location>
</feature>
<protein>
    <submittedName>
        <fullName evidence="7">C-glycosyl transferase</fullName>
    </submittedName>
</protein>
<keyword evidence="4" id="KW-0732">Signal</keyword>
<dbReference type="EMBL" id="CAKXYP010000001">
    <property type="protein sequence ID" value="CAH9413297.1"/>
    <property type="molecule type" value="Genomic_DNA"/>
</dbReference>
<organism evidence="7 8">
    <name type="scientific">Streptomyces globisporus</name>
    <dbReference type="NCBI Taxonomy" id="1908"/>
    <lineage>
        <taxon>Bacteria</taxon>
        <taxon>Bacillati</taxon>
        <taxon>Actinomycetota</taxon>
        <taxon>Actinomycetes</taxon>
        <taxon>Kitasatosporales</taxon>
        <taxon>Streptomycetaceae</taxon>
        <taxon>Streptomyces</taxon>
    </lineage>
</organism>
<evidence type="ECO:0000313" key="8">
    <source>
        <dbReference type="Proteomes" id="UP001154015"/>
    </source>
</evidence>
<dbReference type="InterPro" id="IPR002213">
    <property type="entry name" value="UDP_glucos_trans"/>
</dbReference>
<dbReference type="InterPro" id="IPR050426">
    <property type="entry name" value="Glycosyltransferase_28"/>
</dbReference>
<evidence type="ECO:0000259" key="6">
    <source>
        <dbReference type="Pfam" id="PF21036"/>
    </source>
</evidence>
<dbReference type="Proteomes" id="UP001154015">
    <property type="component" value="Unassembled WGS sequence"/>
</dbReference>
<evidence type="ECO:0000256" key="3">
    <source>
        <dbReference type="ARBA" id="ARBA00022679"/>
    </source>
</evidence>
<dbReference type="Gene3D" id="3.40.50.2000">
    <property type="entry name" value="Glycogen Phosphorylase B"/>
    <property type="match status" value="2"/>
</dbReference>
<dbReference type="PANTHER" id="PTHR48050:SF13">
    <property type="entry name" value="STEROL 3-BETA-GLUCOSYLTRANSFERASE UGT80A2"/>
    <property type="match status" value="1"/>
</dbReference>
<feature type="domain" description="Erythromycin biosynthesis protein CIII-like C-terminal" evidence="5">
    <location>
        <begin position="230"/>
        <end position="374"/>
    </location>
</feature>
<dbReference type="RefSeq" id="WP_073774790.1">
    <property type="nucleotide sequence ID" value="NZ_CAKXYP010000001.1"/>
</dbReference>
<feature type="chain" id="PRO_5046103982" evidence="4">
    <location>
        <begin position="24"/>
        <end position="379"/>
    </location>
</feature>
<dbReference type="SUPFAM" id="SSF53756">
    <property type="entry name" value="UDP-Glycosyltransferase/glycogen phosphorylase"/>
    <property type="match status" value="1"/>
</dbReference>
<dbReference type="InterPro" id="IPR048284">
    <property type="entry name" value="EryCIII-like_N"/>
</dbReference>
<evidence type="ECO:0000256" key="1">
    <source>
        <dbReference type="ARBA" id="ARBA00006962"/>
    </source>
</evidence>
<dbReference type="CDD" id="cd03784">
    <property type="entry name" value="GT1_Gtf-like"/>
    <property type="match status" value="1"/>
</dbReference>